<dbReference type="Proteomes" id="UP000244336">
    <property type="component" value="Chromosome 4"/>
</dbReference>
<evidence type="ECO:0000313" key="2">
    <source>
        <dbReference type="EMBL" id="PUZ59683.1"/>
    </source>
</evidence>
<evidence type="ECO:0000313" key="3">
    <source>
        <dbReference type="Proteomes" id="UP000244336"/>
    </source>
</evidence>
<proteinExistence type="predicted"/>
<feature type="transmembrane region" description="Helical" evidence="1">
    <location>
        <begin position="58"/>
        <end position="80"/>
    </location>
</feature>
<gene>
    <name evidence="2" type="ORF">GQ55_4G061800</name>
</gene>
<evidence type="ECO:0000256" key="1">
    <source>
        <dbReference type="SAM" id="Phobius"/>
    </source>
</evidence>
<accession>A0A2T7DVS3</accession>
<sequence length="120" mass="12671">MHPLMQSFARRAALAAGRRRGGCSSGKKGALPLVEQEARAQMHAPAPEEVAQVRPHGVLVGFTIGWTGPMFGIFIAHIALKFKPPPKTLEELSLEALLREQESEANVGSCPCPGAAASSS</sequence>
<protein>
    <submittedName>
        <fullName evidence="2">Uncharacterized protein</fullName>
    </submittedName>
</protein>
<dbReference type="EMBL" id="CM009752">
    <property type="protein sequence ID" value="PUZ59683.1"/>
    <property type="molecule type" value="Genomic_DNA"/>
</dbReference>
<dbReference type="Gramene" id="PUZ59683">
    <property type="protein sequence ID" value="PUZ59683"/>
    <property type="gene ID" value="GQ55_4G061800"/>
</dbReference>
<dbReference type="AlphaFoldDB" id="A0A2T7DVS3"/>
<keyword evidence="1" id="KW-0472">Membrane</keyword>
<keyword evidence="1" id="KW-0812">Transmembrane</keyword>
<reference evidence="2 3" key="1">
    <citation type="submission" date="2018-04" db="EMBL/GenBank/DDBJ databases">
        <title>WGS assembly of Panicum hallii var. hallii HAL2.</title>
        <authorList>
            <person name="Lovell J."/>
            <person name="Jenkins J."/>
            <person name="Lowry D."/>
            <person name="Mamidi S."/>
            <person name="Sreedasyam A."/>
            <person name="Weng X."/>
            <person name="Barry K."/>
            <person name="Bonette J."/>
            <person name="Campitelli B."/>
            <person name="Daum C."/>
            <person name="Gordon S."/>
            <person name="Gould B."/>
            <person name="Lipzen A."/>
            <person name="MacQueen A."/>
            <person name="Palacio-Mejia J."/>
            <person name="Plott C."/>
            <person name="Shakirov E."/>
            <person name="Shu S."/>
            <person name="Yoshinaga Y."/>
            <person name="Zane M."/>
            <person name="Rokhsar D."/>
            <person name="Grimwood J."/>
            <person name="Schmutz J."/>
            <person name="Juenger T."/>
        </authorList>
    </citation>
    <scope>NUCLEOTIDE SEQUENCE [LARGE SCALE GENOMIC DNA]</scope>
    <source>
        <strain evidence="3">cv. HAL2</strain>
    </source>
</reference>
<keyword evidence="1" id="KW-1133">Transmembrane helix</keyword>
<name>A0A2T7DVS3_9POAL</name>
<keyword evidence="3" id="KW-1185">Reference proteome</keyword>
<organism evidence="2 3">
    <name type="scientific">Panicum hallii var. hallii</name>
    <dbReference type="NCBI Taxonomy" id="1504633"/>
    <lineage>
        <taxon>Eukaryota</taxon>
        <taxon>Viridiplantae</taxon>
        <taxon>Streptophyta</taxon>
        <taxon>Embryophyta</taxon>
        <taxon>Tracheophyta</taxon>
        <taxon>Spermatophyta</taxon>
        <taxon>Magnoliopsida</taxon>
        <taxon>Liliopsida</taxon>
        <taxon>Poales</taxon>
        <taxon>Poaceae</taxon>
        <taxon>PACMAD clade</taxon>
        <taxon>Panicoideae</taxon>
        <taxon>Panicodae</taxon>
        <taxon>Paniceae</taxon>
        <taxon>Panicinae</taxon>
        <taxon>Panicum</taxon>
        <taxon>Panicum sect. Panicum</taxon>
    </lineage>
</organism>